<keyword evidence="5" id="KW-1185">Reference proteome</keyword>
<dbReference type="Gene3D" id="2.30.30.40">
    <property type="entry name" value="SH3 Domains"/>
    <property type="match status" value="1"/>
</dbReference>
<dbReference type="PANTHER" id="PTHR47233">
    <property type="entry name" value="CHEMOTAXIS PROTEIN CHEV"/>
    <property type="match status" value="1"/>
</dbReference>
<feature type="domain" description="Response regulatory" evidence="2">
    <location>
        <begin position="196"/>
        <end position="325"/>
    </location>
</feature>
<reference evidence="4 5" key="1">
    <citation type="submission" date="2018-06" db="EMBL/GenBank/DDBJ databases">
        <title>OYT1 Genome Sequencing.</title>
        <authorList>
            <person name="Kato S."/>
            <person name="Itoh T."/>
            <person name="Ohkuma M."/>
        </authorList>
    </citation>
    <scope>NUCLEOTIDE SEQUENCE [LARGE SCALE GENOMIC DNA]</scope>
    <source>
        <strain evidence="4 5">OYT1</strain>
    </source>
</reference>
<feature type="domain" description="CheW-like" evidence="3">
    <location>
        <begin position="38"/>
        <end position="179"/>
    </location>
</feature>
<dbReference type="Proteomes" id="UP000033070">
    <property type="component" value="Chromosome"/>
</dbReference>
<sequence length="325" mass="35406">MYDDLSSTSSPSDSALGGGNGSLLDRVDARTNLAGSNKMEILLFSLGSQELFGINVFKVKEVCRAMKITRTPNMPHGVDGIVSLRGHIIPVLNLASFLGFDGTIASEQRTMMVAEYSRHILGFLVHHVEHIIRVDWDKVRATEGMLSNNANLITAITELPDGKLVSILDVEQILATAFGEAVVGSVERVENGHEMCVFFVDDSGVARKKIAELLDKMGVKSIQAHNGLEAWERLKTLADGAESSGVRLHDQIQVVLADAEMPEMDGYVLTQNIKSDRRFDGIPVVMHSSLSSDANRAMGRRVGVDYYVPKFDGGALAETLRPLLV</sequence>
<dbReference type="Gene3D" id="3.40.50.2300">
    <property type="match status" value="1"/>
</dbReference>
<dbReference type="SUPFAM" id="SSF52172">
    <property type="entry name" value="CheY-like"/>
    <property type="match status" value="1"/>
</dbReference>
<dbReference type="Pfam" id="PF01584">
    <property type="entry name" value="CheW"/>
    <property type="match status" value="1"/>
</dbReference>
<evidence type="ECO:0000313" key="4">
    <source>
        <dbReference type="EMBL" id="BBE50200.1"/>
    </source>
</evidence>
<dbReference type="GO" id="GO:0006935">
    <property type="term" value="P:chemotaxis"/>
    <property type="evidence" value="ECO:0007669"/>
    <property type="project" value="InterPro"/>
</dbReference>
<dbReference type="AlphaFoldDB" id="A0A2Z6G9M4"/>
<dbReference type="Gene3D" id="2.40.50.180">
    <property type="entry name" value="CheA-289, Domain 4"/>
    <property type="match status" value="1"/>
</dbReference>
<dbReference type="GO" id="GO:0000160">
    <property type="term" value="P:phosphorelay signal transduction system"/>
    <property type="evidence" value="ECO:0007669"/>
    <property type="project" value="InterPro"/>
</dbReference>
<gene>
    <name evidence="4" type="ORF">OYT1_ch0633</name>
</gene>
<dbReference type="PROSITE" id="PS50851">
    <property type="entry name" value="CHEW"/>
    <property type="match status" value="1"/>
</dbReference>
<dbReference type="InterPro" id="IPR001789">
    <property type="entry name" value="Sig_transdc_resp-reg_receiver"/>
</dbReference>
<proteinExistence type="predicted"/>
<dbReference type="EMBL" id="AP018738">
    <property type="protein sequence ID" value="BBE50200.1"/>
    <property type="molecule type" value="Genomic_DNA"/>
</dbReference>
<evidence type="ECO:0000259" key="2">
    <source>
        <dbReference type="PROSITE" id="PS50110"/>
    </source>
</evidence>
<evidence type="ECO:0000259" key="3">
    <source>
        <dbReference type="PROSITE" id="PS50851"/>
    </source>
</evidence>
<dbReference type="InterPro" id="IPR011006">
    <property type="entry name" value="CheY-like_superfamily"/>
</dbReference>
<accession>A0A2Z6G9M4</accession>
<dbReference type="SUPFAM" id="SSF50341">
    <property type="entry name" value="CheW-like"/>
    <property type="match status" value="1"/>
</dbReference>
<dbReference type="SMART" id="SM00260">
    <property type="entry name" value="CheW"/>
    <property type="match status" value="1"/>
</dbReference>
<feature type="modified residue" description="4-aspartylphosphate" evidence="1">
    <location>
        <position position="258"/>
    </location>
</feature>
<dbReference type="InterPro" id="IPR036061">
    <property type="entry name" value="CheW-like_dom_sf"/>
</dbReference>
<dbReference type="KEGG" id="fam:OYT1_ch0633"/>
<dbReference type="PANTHER" id="PTHR47233:SF4">
    <property type="entry name" value="CHEMOTAXIS SIGNAL TRANSDUCTION PROTEIN"/>
    <property type="match status" value="1"/>
</dbReference>
<dbReference type="STRING" id="1188319.OYT1_00119"/>
<organism evidence="4 5">
    <name type="scientific">Ferriphaselus amnicola</name>
    <dbReference type="NCBI Taxonomy" id="1188319"/>
    <lineage>
        <taxon>Bacteria</taxon>
        <taxon>Pseudomonadati</taxon>
        <taxon>Pseudomonadota</taxon>
        <taxon>Betaproteobacteria</taxon>
        <taxon>Nitrosomonadales</taxon>
        <taxon>Gallionellaceae</taxon>
        <taxon>Ferriphaselus</taxon>
    </lineage>
</organism>
<dbReference type="OrthoDB" id="9806105at2"/>
<dbReference type="SMART" id="SM00448">
    <property type="entry name" value="REC"/>
    <property type="match status" value="1"/>
</dbReference>
<dbReference type="InterPro" id="IPR024181">
    <property type="entry name" value="Chemotax_regulator_CheV"/>
</dbReference>
<dbReference type="PROSITE" id="PS50110">
    <property type="entry name" value="RESPONSE_REGULATORY"/>
    <property type="match status" value="1"/>
</dbReference>
<keyword evidence="1" id="KW-0597">Phosphoprotein</keyword>
<evidence type="ECO:0000256" key="1">
    <source>
        <dbReference type="PROSITE-ProRule" id="PRU00169"/>
    </source>
</evidence>
<dbReference type="InterPro" id="IPR002545">
    <property type="entry name" value="CheW-lke_dom"/>
</dbReference>
<dbReference type="Pfam" id="PF00072">
    <property type="entry name" value="Response_reg"/>
    <property type="match status" value="1"/>
</dbReference>
<name>A0A2Z6G9M4_9PROT</name>
<dbReference type="PIRSF" id="PIRSF002867">
    <property type="entry name" value="CheV"/>
    <property type="match status" value="1"/>
</dbReference>
<evidence type="ECO:0000313" key="5">
    <source>
        <dbReference type="Proteomes" id="UP000033070"/>
    </source>
</evidence>
<protein>
    <submittedName>
        <fullName evidence="4">Chemotaxis protein CheV</fullName>
    </submittedName>
</protein>